<dbReference type="GO" id="GO:0010181">
    <property type="term" value="F:FMN binding"/>
    <property type="evidence" value="ECO:0007669"/>
    <property type="project" value="InterPro"/>
</dbReference>
<accession>A0A5J6L4H5</accession>
<protein>
    <submittedName>
        <fullName evidence="4">Flavin reductase family protein</fullName>
    </submittedName>
</protein>
<dbReference type="Pfam" id="PF01613">
    <property type="entry name" value="Flavin_Reduct"/>
    <property type="match status" value="1"/>
</dbReference>
<gene>
    <name evidence="4" type="ORF">F6J85_09345</name>
</gene>
<comment type="similarity">
    <text evidence="1">Belongs to the non-flavoprotein flavin reductase family.</text>
</comment>
<dbReference type="GO" id="GO:0042602">
    <property type="term" value="F:riboflavin reductase (NADPH) activity"/>
    <property type="evidence" value="ECO:0007669"/>
    <property type="project" value="TreeGrafter"/>
</dbReference>
<dbReference type="EMBL" id="CP044232">
    <property type="protein sequence ID" value="QEW03286.1"/>
    <property type="molecule type" value="Genomic_DNA"/>
</dbReference>
<dbReference type="InterPro" id="IPR012349">
    <property type="entry name" value="Split_barrel_FMN-bd"/>
</dbReference>
<keyword evidence="5" id="KW-1185">Reference proteome</keyword>
<organism evidence="4 5">
    <name type="scientific">Microbacterium lushaniae</name>
    <dbReference type="NCBI Taxonomy" id="2614639"/>
    <lineage>
        <taxon>Bacteria</taxon>
        <taxon>Bacillati</taxon>
        <taxon>Actinomycetota</taxon>
        <taxon>Actinomycetes</taxon>
        <taxon>Micrococcales</taxon>
        <taxon>Microbacteriaceae</taxon>
        <taxon>Microbacterium</taxon>
    </lineage>
</organism>
<evidence type="ECO:0000313" key="5">
    <source>
        <dbReference type="Proteomes" id="UP000325516"/>
    </source>
</evidence>
<reference evidence="5" key="1">
    <citation type="submission" date="2019-09" db="EMBL/GenBank/DDBJ databases">
        <title>Mumia zhuanghuii sp. nov. isolated from the intestinal contents of plateau pika (Ochotona curzoniae) in the Qinghai-Tibet plateau of China.</title>
        <authorList>
            <person name="Tian Z."/>
        </authorList>
    </citation>
    <scope>NUCLEOTIDE SEQUENCE [LARGE SCALE GENOMIC DNA]</scope>
    <source>
        <strain evidence="5">L-031</strain>
    </source>
</reference>
<dbReference type="SUPFAM" id="SSF50475">
    <property type="entry name" value="FMN-binding split barrel"/>
    <property type="match status" value="1"/>
</dbReference>
<dbReference type="InterPro" id="IPR002563">
    <property type="entry name" value="Flavin_Rdtase-like_dom"/>
</dbReference>
<dbReference type="SMART" id="SM00903">
    <property type="entry name" value="Flavin_Reduct"/>
    <property type="match status" value="1"/>
</dbReference>
<dbReference type="PANTHER" id="PTHR30466">
    <property type="entry name" value="FLAVIN REDUCTASE"/>
    <property type="match status" value="1"/>
</dbReference>
<dbReference type="AlphaFoldDB" id="A0A5J6L4H5"/>
<evidence type="ECO:0000256" key="1">
    <source>
        <dbReference type="ARBA" id="ARBA00008898"/>
    </source>
</evidence>
<dbReference type="KEGG" id="mlz:F6J85_09345"/>
<keyword evidence="2" id="KW-0560">Oxidoreductase</keyword>
<name>A0A5J6L4H5_9MICO</name>
<sequence length="412" mass="42806">MAAPVPRGVGVVTTASGAAAASAVAAPAGRAASSLSLRGARADGGALWSAVTHAPTSVCAITALHPDGEAVSMVVGTFVSVSIEPPLIGFFPSAGSSSYARLRECPTFVVNVLAHGHEELVRVLATKGASDKLAGVGVNSSPGGLPIIDGVAAWFECSLAGSMSLGDHDFIVGEVLAFEAFASVVPLVYLQGSIGSFRTATAALPSETSIVPVVRAIEAERPALDGLASDLGREVVVFARVGDELIAVASVGEEPNRATSVLGRRLPFAPPFGALLIDGDSELRDWLARSRRSERLEDWPDRVERARERGASVALVSQPHGAFDGVVEEFSRGSHTPHLRRQLLAAMSELEENYEPDDGALHSGAAVRSVQVRGRIADVDVLLAVHGISQEISPSQCEDIIAQLARAAAQLR</sequence>
<proteinExistence type="inferred from homology"/>
<evidence type="ECO:0000256" key="2">
    <source>
        <dbReference type="ARBA" id="ARBA00023002"/>
    </source>
</evidence>
<dbReference type="InterPro" id="IPR050268">
    <property type="entry name" value="NADH-dep_flavin_reductase"/>
</dbReference>
<dbReference type="Proteomes" id="UP000325516">
    <property type="component" value="Chromosome"/>
</dbReference>
<evidence type="ECO:0000313" key="4">
    <source>
        <dbReference type="EMBL" id="QEW03286.1"/>
    </source>
</evidence>
<evidence type="ECO:0000259" key="3">
    <source>
        <dbReference type="SMART" id="SM00903"/>
    </source>
</evidence>
<dbReference type="InterPro" id="IPR029016">
    <property type="entry name" value="GAF-like_dom_sf"/>
</dbReference>
<dbReference type="Gene3D" id="2.30.110.10">
    <property type="entry name" value="Electron Transport, Fmn-binding Protein, Chain A"/>
    <property type="match status" value="1"/>
</dbReference>
<dbReference type="PANTHER" id="PTHR30466:SF11">
    <property type="entry name" value="FLAVIN-DEPENDENT MONOOXYGENASE, REDUCTASE SUBUNIT HSAB"/>
    <property type="match status" value="1"/>
</dbReference>
<dbReference type="Gene3D" id="3.30.450.40">
    <property type="match status" value="1"/>
</dbReference>
<feature type="domain" description="Flavin reductase like" evidence="3">
    <location>
        <begin position="51"/>
        <end position="196"/>
    </location>
</feature>